<protein>
    <recommendedName>
        <fullName evidence="4">PAAR domain-containing protein</fullName>
    </recommendedName>
</protein>
<name>A0ABY6Y8V0_9BURK</name>
<gene>
    <name evidence="2" type="ORF">BLA17378_07785</name>
</gene>
<dbReference type="CDD" id="cd14744">
    <property type="entry name" value="PAAR_CT_2"/>
    <property type="match status" value="1"/>
</dbReference>
<organism evidence="2 3">
    <name type="scientific">Burkholderia aenigmatica</name>
    <dbReference type="NCBI Taxonomy" id="2015348"/>
    <lineage>
        <taxon>Bacteria</taxon>
        <taxon>Pseudomonadati</taxon>
        <taxon>Pseudomonadota</taxon>
        <taxon>Betaproteobacteria</taxon>
        <taxon>Burkholderiales</taxon>
        <taxon>Burkholderiaceae</taxon>
        <taxon>Burkholderia</taxon>
        <taxon>Burkholderia cepacia complex</taxon>
    </lineage>
</organism>
<keyword evidence="3" id="KW-1185">Reference proteome</keyword>
<evidence type="ECO:0000313" key="2">
    <source>
        <dbReference type="EMBL" id="VWD37376.1"/>
    </source>
</evidence>
<evidence type="ECO:0000313" key="3">
    <source>
        <dbReference type="Proteomes" id="UP000494120"/>
    </source>
</evidence>
<comment type="caution">
    <text evidence="2">The sequence shown here is derived from an EMBL/GenBank/DDBJ whole genome shotgun (WGS) entry which is preliminary data.</text>
</comment>
<feature type="region of interest" description="Disordered" evidence="1">
    <location>
        <begin position="153"/>
        <end position="172"/>
    </location>
</feature>
<evidence type="ECO:0008006" key="4">
    <source>
        <dbReference type="Google" id="ProtNLM"/>
    </source>
</evidence>
<dbReference type="RefSeq" id="WP_174962732.1">
    <property type="nucleotide sequence ID" value="NZ_CABVQG010000049.1"/>
</dbReference>
<sequence>MLRKIAVVGDTLSTGGNVLPHGGPPITMNGHQVALIGGPAFCAACKATGVIAKSGGPYRMSMAGESALDQDIVPKPPKIIAGLCGEAWCDDMVEGHGKVISSLTATGGVAAVKKGAFDEQVKATEHQVDGLPYYIETADGRVHFGRLDASGTLPRVYTGDDPGKRAHRKRSS</sequence>
<proteinExistence type="predicted"/>
<evidence type="ECO:0000256" key="1">
    <source>
        <dbReference type="SAM" id="MobiDB-lite"/>
    </source>
</evidence>
<dbReference type="EMBL" id="CABVQG010000049">
    <property type="protein sequence ID" value="VWD37376.1"/>
    <property type="molecule type" value="Genomic_DNA"/>
</dbReference>
<dbReference type="Proteomes" id="UP000494120">
    <property type="component" value="Unassembled WGS sequence"/>
</dbReference>
<reference evidence="2 3" key="1">
    <citation type="submission" date="2019-09" db="EMBL/GenBank/DDBJ databases">
        <authorList>
            <person name="Depoorter E."/>
        </authorList>
    </citation>
    <scope>NUCLEOTIDE SEQUENCE [LARGE SCALE GENOMIC DNA]</scope>
    <source>
        <strain evidence="2 3">R-17378</strain>
    </source>
</reference>
<accession>A0ABY6Y8V0</accession>